<dbReference type="EMBL" id="FNGW01000014">
    <property type="protein sequence ID" value="SDM52763.1"/>
    <property type="molecule type" value="Genomic_DNA"/>
</dbReference>
<gene>
    <name evidence="3" type="ORF">SAMN04515677_11419</name>
</gene>
<reference evidence="3 4" key="1">
    <citation type="submission" date="2016-10" db="EMBL/GenBank/DDBJ databases">
        <authorList>
            <person name="de Groot N.N."/>
        </authorList>
    </citation>
    <scope>NUCLEOTIDE SEQUENCE [LARGE SCALE GENOMIC DNA]</scope>
    <source>
        <strain evidence="3 4">DSM 797</strain>
    </source>
</reference>
<evidence type="ECO:0000313" key="4">
    <source>
        <dbReference type="Proteomes" id="UP000199068"/>
    </source>
</evidence>
<organism evidence="3 4">
    <name type="scientific">Romboutsia lituseburensis DSM 797</name>
    <dbReference type="NCBI Taxonomy" id="1121325"/>
    <lineage>
        <taxon>Bacteria</taxon>
        <taxon>Bacillati</taxon>
        <taxon>Bacillota</taxon>
        <taxon>Clostridia</taxon>
        <taxon>Peptostreptococcales</taxon>
        <taxon>Peptostreptococcaceae</taxon>
        <taxon>Romboutsia</taxon>
    </lineage>
</organism>
<evidence type="ECO:0000259" key="2">
    <source>
        <dbReference type="Pfam" id="PF22768"/>
    </source>
</evidence>
<dbReference type="AlphaFoldDB" id="A0A1G9TYV7"/>
<dbReference type="STRING" id="1121325.SAMN04515677_11419"/>
<protein>
    <submittedName>
        <fullName evidence="3">Phage tail protein</fullName>
    </submittedName>
</protein>
<feature type="domain" description="Siphovirus-type tail component RIFT-related" evidence="1">
    <location>
        <begin position="11"/>
        <end position="134"/>
    </location>
</feature>
<dbReference type="InterPro" id="IPR054738">
    <property type="entry name" value="Siphovirus-type_tail_C"/>
</dbReference>
<dbReference type="Gene3D" id="2.60.120.860">
    <property type="match status" value="1"/>
</dbReference>
<proteinExistence type="predicted"/>
<name>A0A1G9TYV7_9FIRM</name>
<evidence type="ECO:0000259" key="1">
    <source>
        <dbReference type="Pfam" id="PF05709"/>
    </source>
</evidence>
<accession>A0A1G9TYV7</accession>
<dbReference type="Proteomes" id="UP000199068">
    <property type="component" value="Unassembled WGS sequence"/>
</dbReference>
<dbReference type="Pfam" id="PF22768">
    <property type="entry name" value="SPP1_Dit"/>
    <property type="match status" value="1"/>
</dbReference>
<sequence>MIDKIKYVNERGQSITLDHNGPLFLYEPKGFHGMDADPITTQTLYQDGSTVHSVILKERVLTLNCYIFVDTEVQREKLKRDLYKAFNPKLSGTMIIYKETCQRKASNLRVIQAPEFKDDYSTLNQLVEFQIQLLMPYPYFEAENEIRTDFGNDIGNFFFDLEIEEEGKELSIRNNSIVADIKNQGESPTPIRVVFRARSRVKNPSIYNVYTKEYIKINKTMDPGEEITVTTHRGKKRVTSKLNGVTKNIFNLLDFRSTFMWLEEGDNIIRYDAEELLEQLEVFIYHTEYFLGV</sequence>
<evidence type="ECO:0000313" key="3">
    <source>
        <dbReference type="EMBL" id="SDM52763.1"/>
    </source>
</evidence>
<feature type="domain" description="Siphovirus-type tail component C-terminal" evidence="2">
    <location>
        <begin position="185"/>
        <end position="273"/>
    </location>
</feature>
<dbReference type="RefSeq" id="WP_092727709.1">
    <property type="nucleotide sequence ID" value="NZ_FNGW01000014.1"/>
</dbReference>
<dbReference type="InterPro" id="IPR008841">
    <property type="entry name" value="Siphovirus-type_tail_N"/>
</dbReference>
<keyword evidence="4" id="KW-1185">Reference proteome</keyword>
<dbReference type="Pfam" id="PF05709">
    <property type="entry name" value="Sipho_tail"/>
    <property type="match status" value="1"/>
</dbReference>